<feature type="compositionally biased region" description="Basic and acidic residues" evidence="2">
    <location>
        <begin position="25"/>
        <end position="41"/>
    </location>
</feature>
<evidence type="ECO:0000256" key="2">
    <source>
        <dbReference type="SAM" id="MobiDB-lite"/>
    </source>
</evidence>
<dbReference type="Gene3D" id="3.30.70.330">
    <property type="match status" value="1"/>
</dbReference>
<dbReference type="InterPro" id="IPR012677">
    <property type="entry name" value="Nucleotide-bd_a/b_plait_sf"/>
</dbReference>
<feature type="compositionally biased region" description="Basic and acidic residues" evidence="2">
    <location>
        <begin position="167"/>
        <end position="185"/>
    </location>
</feature>
<dbReference type="AlphaFoldDB" id="A0A8S1GZC7"/>
<evidence type="ECO:0000313" key="4">
    <source>
        <dbReference type="EMBL" id="CAD6188527.1"/>
    </source>
</evidence>
<reference evidence="4" key="1">
    <citation type="submission" date="2020-10" db="EMBL/GenBank/DDBJ databases">
        <authorList>
            <person name="Kikuchi T."/>
        </authorList>
    </citation>
    <scope>NUCLEOTIDE SEQUENCE</scope>
    <source>
        <strain evidence="4">NKZ352</strain>
    </source>
</reference>
<feature type="region of interest" description="Disordered" evidence="2">
    <location>
        <begin position="1"/>
        <end position="63"/>
    </location>
</feature>
<keyword evidence="5" id="KW-1185">Reference proteome</keyword>
<dbReference type="PROSITE" id="PS50102">
    <property type="entry name" value="RRM"/>
    <property type="match status" value="1"/>
</dbReference>
<dbReference type="InterPro" id="IPR000504">
    <property type="entry name" value="RRM_dom"/>
</dbReference>
<dbReference type="GO" id="GO:0003723">
    <property type="term" value="F:RNA binding"/>
    <property type="evidence" value="ECO:0007669"/>
    <property type="project" value="UniProtKB-UniRule"/>
</dbReference>
<dbReference type="OrthoDB" id="439808at2759"/>
<dbReference type="PANTHER" id="PTHR48034">
    <property type="entry name" value="TRANSFORMER-2 SEX-DETERMINING PROTEIN-RELATED"/>
    <property type="match status" value="1"/>
</dbReference>
<feature type="domain" description="RRM" evidence="3">
    <location>
        <begin position="62"/>
        <end position="140"/>
    </location>
</feature>
<evidence type="ECO:0000313" key="5">
    <source>
        <dbReference type="Proteomes" id="UP000835052"/>
    </source>
</evidence>
<dbReference type="SMART" id="SM00360">
    <property type="entry name" value="RRM"/>
    <property type="match status" value="1"/>
</dbReference>
<keyword evidence="1" id="KW-0694">RNA-binding</keyword>
<evidence type="ECO:0000256" key="1">
    <source>
        <dbReference type="PROSITE-ProRule" id="PRU00176"/>
    </source>
</evidence>
<feature type="compositionally biased region" description="Basic residues" evidence="2">
    <location>
        <begin position="1"/>
        <end position="10"/>
    </location>
</feature>
<dbReference type="EMBL" id="CAJGYM010000008">
    <property type="protein sequence ID" value="CAD6188527.1"/>
    <property type="molecule type" value="Genomic_DNA"/>
</dbReference>
<proteinExistence type="predicted"/>
<dbReference type="InterPro" id="IPR050441">
    <property type="entry name" value="RBM"/>
</dbReference>
<dbReference type="SUPFAM" id="SSF54928">
    <property type="entry name" value="RNA-binding domain, RBD"/>
    <property type="match status" value="1"/>
</dbReference>
<dbReference type="Pfam" id="PF00076">
    <property type="entry name" value="RRM_1"/>
    <property type="match status" value="1"/>
</dbReference>
<dbReference type="CDD" id="cd12363">
    <property type="entry name" value="RRM_TRA2"/>
    <property type="match status" value="1"/>
</dbReference>
<dbReference type="InterPro" id="IPR035979">
    <property type="entry name" value="RBD_domain_sf"/>
</dbReference>
<gene>
    <name evidence="4" type="ORF">CAUJ_LOCUS4446</name>
</gene>
<comment type="caution">
    <text evidence="4">The sequence shown here is derived from an EMBL/GenBank/DDBJ whole genome shotgun (WGS) entry which is preliminary data.</text>
</comment>
<name>A0A8S1GZC7_9PELO</name>
<accession>A0A8S1GZC7</accession>
<organism evidence="4 5">
    <name type="scientific">Caenorhabditis auriculariae</name>
    <dbReference type="NCBI Taxonomy" id="2777116"/>
    <lineage>
        <taxon>Eukaryota</taxon>
        <taxon>Metazoa</taxon>
        <taxon>Ecdysozoa</taxon>
        <taxon>Nematoda</taxon>
        <taxon>Chromadorea</taxon>
        <taxon>Rhabditida</taxon>
        <taxon>Rhabditina</taxon>
        <taxon>Rhabditomorpha</taxon>
        <taxon>Rhabditoidea</taxon>
        <taxon>Rhabditidae</taxon>
        <taxon>Peloderinae</taxon>
        <taxon>Caenorhabditis</taxon>
    </lineage>
</organism>
<feature type="compositionally biased region" description="Basic residues" evidence="2">
    <location>
        <begin position="192"/>
        <end position="219"/>
    </location>
</feature>
<protein>
    <recommendedName>
        <fullName evidence="3">RRM domain-containing protein</fullName>
    </recommendedName>
</protein>
<dbReference type="Proteomes" id="UP000835052">
    <property type="component" value="Unassembled WGS sequence"/>
</dbReference>
<sequence>MDRSRSHSRSISRSPSRSPSRGRHRDRERSPRRVSRSPRDRRSPRRGYGGGNSQRDNPKPSNCLGAFNLSVYTTEKDLKDVFGEYGDVEKVELVYDRPSGRSRGFGFIYFTSIEHATAARDRLTGTELDGQKIRVDFSLTRRAHSPTPGQYMGPFGSSSRSYGGGRHFREEGRRESYREGVRSYRDSYASSYRKRSNSPRRNRSPSPRRHARRRSRSYD</sequence>
<feature type="region of interest" description="Disordered" evidence="2">
    <location>
        <begin position="143"/>
        <end position="219"/>
    </location>
</feature>
<evidence type="ECO:0000259" key="3">
    <source>
        <dbReference type="PROSITE" id="PS50102"/>
    </source>
</evidence>